<dbReference type="Pfam" id="PF01168">
    <property type="entry name" value="Ala_racemase_N"/>
    <property type="match status" value="1"/>
</dbReference>
<keyword evidence="1 2" id="KW-0663">Pyridoxal phosphate</keyword>
<evidence type="ECO:0000313" key="6">
    <source>
        <dbReference type="EMBL" id="OFW56042.1"/>
    </source>
</evidence>
<dbReference type="PIRSF" id="PIRSF004848">
    <property type="entry name" value="YBL036c_PLPDEIII"/>
    <property type="match status" value="1"/>
</dbReference>
<dbReference type="PROSITE" id="PS01211">
    <property type="entry name" value="UPF0001"/>
    <property type="match status" value="1"/>
</dbReference>
<dbReference type="InterPro" id="IPR001608">
    <property type="entry name" value="Ala_racemase_N"/>
</dbReference>
<organism evidence="6 7">
    <name type="scientific">Candidatus Solincola sediminis</name>
    <dbReference type="NCBI Taxonomy" id="1797199"/>
    <lineage>
        <taxon>Bacteria</taxon>
        <taxon>Bacillati</taxon>
        <taxon>Actinomycetota</taxon>
        <taxon>Candidatus Geothermincolia</taxon>
        <taxon>Candidatus Geothermincolales</taxon>
        <taxon>Candidatus Geothermincolaceae</taxon>
        <taxon>Candidatus Solincola</taxon>
    </lineage>
</organism>
<dbReference type="CDD" id="cd00635">
    <property type="entry name" value="PLPDE_III_YBL036c_like"/>
    <property type="match status" value="1"/>
</dbReference>
<evidence type="ECO:0000256" key="4">
    <source>
        <dbReference type="RuleBase" id="RU004514"/>
    </source>
</evidence>
<reference evidence="6 7" key="1">
    <citation type="journal article" date="2016" name="Nat. Commun.">
        <title>Thousands of microbial genomes shed light on interconnected biogeochemical processes in an aquifer system.</title>
        <authorList>
            <person name="Anantharaman K."/>
            <person name="Brown C.T."/>
            <person name="Hug L.A."/>
            <person name="Sharon I."/>
            <person name="Castelle C.J."/>
            <person name="Probst A.J."/>
            <person name="Thomas B.C."/>
            <person name="Singh A."/>
            <person name="Wilkins M.J."/>
            <person name="Karaoz U."/>
            <person name="Brodie E.L."/>
            <person name="Williams K.H."/>
            <person name="Hubbard S.S."/>
            <person name="Banfield J.F."/>
        </authorList>
    </citation>
    <scope>NUCLEOTIDE SEQUENCE [LARGE SCALE GENOMIC DNA]</scope>
</reference>
<dbReference type="AlphaFoldDB" id="A0A1F2WGP6"/>
<dbReference type="Proteomes" id="UP000177876">
    <property type="component" value="Unassembled WGS sequence"/>
</dbReference>
<evidence type="ECO:0000256" key="3">
    <source>
        <dbReference type="PIRSR" id="PIRSR004848-1"/>
    </source>
</evidence>
<proteinExistence type="inferred from homology"/>
<comment type="cofactor">
    <cofactor evidence="3">
        <name>pyridoxal 5'-phosphate</name>
        <dbReference type="ChEBI" id="CHEBI:597326"/>
    </cofactor>
</comment>
<comment type="similarity">
    <text evidence="2 4">Belongs to the pyridoxal phosphate-binding protein YggS/PROSC family.</text>
</comment>
<comment type="function">
    <text evidence="2">Pyridoxal 5'-phosphate (PLP)-binding protein, which is involved in PLP homeostasis.</text>
</comment>
<accession>A0A1F2WGP6</accession>
<gene>
    <name evidence="6" type="ORF">A2Y75_04600</name>
</gene>
<dbReference type="InterPro" id="IPR011078">
    <property type="entry name" value="PyrdxlP_homeostasis"/>
</dbReference>
<evidence type="ECO:0000256" key="1">
    <source>
        <dbReference type="ARBA" id="ARBA00022898"/>
    </source>
</evidence>
<evidence type="ECO:0000256" key="2">
    <source>
        <dbReference type="HAMAP-Rule" id="MF_02087"/>
    </source>
</evidence>
<feature type="modified residue" description="N6-(pyridoxal phosphate)lysine" evidence="2 3">
    <location>
        <position position="22"/>
    </location>
</feature>
<dbReference type="FunFam" id="3.20.20.10:FF:000018">
    <property type="entry name" value="Pyridoxal phosphate homeostasis protein"/>
    <property type="match status" value="1"/>
</dbReference>
<protein>
    <recommendedName>
        <fullName evidence="2">Pyridoxal phosphate homeostasis protein</fullName>
        <shortName evidence="2">PLP homeostasis protein</shortName>
    </recommendedName>
</protein>
<dbReference type="SUPFAM" id="SSF51419">
    <property type="entry name" value="PLP-binding barrel"/>
    <property type="match status" value="1"/>
</dbReference>
<sequence length="212" mass="23669">MAESAVKSGRSPEDIELVAVSKGRSPELIARALQAGQKTFGENRAQELRDKVGKIDGDIEWHFIGHLQTNKVNMVVGNVSLIHSIDSERLARAVARRATHLGIRQDVLLQVNVSGEESKYGVESDEVSRLVEAAMDEPQLRVRGLMTIAPVIVNIEESRPYFRRLRELRDDLAERFPKTDVSRLSMGMSQDYRIAIEEGANMVRVGTAIFSE</sequence>
<comment type="caution">
    <text evidence="6">The sequence shown here is derived from an EMBL/GenBank/DDBJ whole genome shotgun (WGS) entry which is preliminary data.</text>
</comment>
<dbReference type="HAMAP" id="MF_02087">
    <property type="entry name" value="PLP_homeostasis"/>
    <property type="match status" value="1"/>
</dbReference>
<evidence type="ECO:0000313" key="7">
    <source>
        <dbReference type="Proteomes" id="UP000177876"/>
    </source>
</evidence>
<feature type="domain" description="Alanine racemase N-terminal" evidence="5">
    <location>
        <begin position="17"/>
        <end position="210"/>
    </location>
</feature>
<dbReference type="InterPro" id="IPR029066">
    <property type="entry name" value="PLP-binding_barrel"/>
</dbReference>
<dbReference type="PANTHER" id="PTHR10146:SF14">
    <property type="entry name" value="PYRIDOXAL PHOSPHATE HOMEOSTASIS PROTEIN"/>
    <property type="match status" value="1"/>
</dbReference>
<dbReference type="EMBL" id="MELK01000050">
    <property type="protein sequence ID" value="OFW56042.1"/>
    <property type="molecule type" value="Genomic_DNA"/>
</dbReference>
<dbReference type="PANTHER" id="PTHR10146">
    <property type="entry name" value="PROLINE SYNTHETASE CO-TRANSCRIBED BACTERIAL HOMOLOG PROTEIN"/>
    <property type="match status" value="1"/>
</dbReference>
<dbReference type="GO" id="GO:0030170">
    <property type="term" value="F:pyridoxal phosphate binding"/>
    <property type="evidence" value="ECO:0007669"/>
    <property type="project" value="UniProtKB-UniRule"/>
</dbReference>
<name>A0A1F2WGP6_9ACTN</name>
<dbReference type="NCBIfam" id="TIGR00044">
    <property type="entry name" value="YggS family pyridoxal phosphate-dependent enzyme"/>
    <property type="match status" value="1"/>
</dbReference>
<evidence type="ECO:0000259" key="5">
    <source>
        <dbReference type="Pfam" id="PF01168"/>
    </source>
</evidence>
<dbReference type="Gene3D" id="3.20.20.10">
    <property type="entry name" value="Alanine racemase"/>
    <property type="match status" value="1"/>
</dbReference>
<dbReference type="STRING" id="1797197.A2Y75_04600"/>